<comment type="caution">
    <text evidence="1">The sequence shown here is derived from an EMBL/GenBank/DDBJ whole genome shotgun (WGS) entry which is preliminary data.</text>
</comment>
<name>A0AAV5V2V5_9BILA</name>
<dbReference type="EMBL" id="BTSY01000002">
    <property type="protein sequence ID" value="GMT12728.1"/>
    <property type="molecule type" value="Genomic_DNA"/>
</dbReference>
<dbReference type="Proteomes" id="UP001432322">
    <property type="component" value="Unassembled WGS sequence"/>
</dbReference>
<gene>
    <name evidence="1" type="ORF">PFISCL1PPCAC_4025</name>
</gene>
<proteinExistence type="predicted"/>
<evidence type="ECO:0000313" key="2">
    <source>
        <dbReference type="Proteomes" id="UP001432322"/>
    </source>
</evidence>
<evidence type="ECO:0000313" key="1">
    <source>
        <dbReference type="EMBL" id="GMT12728.1"/>
    </source>
</evidence>
<sequence length="140" mass="15028">MALPGFDAAVHTPLRGQSAQDAVCYAVIMCTGNFTSKTLAQVINDPCCSSQCRHALSIDAIAKFRAEVLQAVHGALTRASIHSLLHYLLSLTTIVPPSRETNAVLVDTYIAGVKLCKPKFLDEHSLASPKRSTMNTFGSL</sequence>
<accession>A0AAV5V2V5</accession>
<keyword evidence="2" id="KW-1185">Reference proteome</keyword>
<protein>
    <submittedName>
        <fullName evidence="1">Uncharacterized protein</fullName>
    </submittedName>
</protein>
<reference evidence="1" key="1">
    <citation type="submission" date="2023-10" db="EMBL/GenBank/DDBJ databases">
        <title>Genome assembly of Pristionchus species.</title>
        <authorList>
            <person name="Yoshida K."/>
            <person name="Sommer R.J."/>
        </authorList>
    </citation>
    <scope>NUCLEOTIDE SEQUENCE</scope>
    <source>
        <strain evidence="1">RS5133</strain>
    </source>
</reference>
<dbReference type="AlphaFoldDB" id="A0AAV5V2V5"/>
<organism evidence="1 2">
    <name type="scientific">Pristionchus fissidentatus</name>
    <dbReference type="NCBI Taxonomy" id="1538716"/>
    <lineage>
        <taxon>Eukaryota</taxon>
        <taxon>Metazoa</taxon>
        <taxon>Ecdysozoa</taxon>
        <taxon>Nematoda</taxon>
        <taxon>Chromadorea</taxon>
        <taxon>Rhabditida</taxon>
        <taxon>Rhabditina</taxon>
        <taxon>Diplogasteromorpha</taxon>
        <taxon>Diplogasteroidea</taxon>
        <taxon>Neodiplogasteridae</taxon>
        <taxon>Pristionchus</taxon>
    </lineage>
</organism>